<name>A0A7X9UCC4_9ACTN</name>
<accession>A0A7X9UCC4</accession>
<dbReference type="RefSeq" id="WP_169277548.1">
    <property type="nucleotide sequence ID" value="NZ_JABBCP010000004.1"/>
</dbReference>
<organism evidence="1 2">
    <name type="scientific">Collinsella acetigenes</name>
    <dbReference type="NCBI Taxonomy" id="2713419"/>
    <lineage>
        <taxon>Bacteria</taxon>
        <taxon>Bacillati</taxon>
        <taxon>Actinomycetota</taxon>
        <taxon>Coriobacteriia</taxon>
        <taxon>Coriobacteriales</taxon>
        <taxon>Coriobacteriaceae</taxon>
        <taxon>Collinsella</taxon>
    </lineage>
</organism>
<gene>
    <name evidence="1" type="ORF">HF320_06175</name>
</gene>
<protein>
    <submittedName>
        <fullName evidence="1">Uncharacterized protein</fullName>
    </submittedName>
</protein>
<evidence type="ECO:0000313" key="2">
    <source>
        <dbReference type="Proteomes" id="UP000546970"/>
    </source>
</evidence>
<dbReference type="Proteomes" id="UP000546970">
    <property type="component" value="Unassembled WGS sequence"/>
</dbReference>
<evidence type="ECO:0000313" key="1">
    <source>
        <dbReference type="EMBL" id="NMF55911.1"/>
    </source>
</evidence>
<reference evidence="1 2" key="1">
    <citation type="submission" date="2020-04" db="EMBL/GenBank/DDBJ databases">
        <title>Collinsella sp. KGMB02528 nov., an anaerobic actinobacterium isolated from human feces.</title>
        <authorList>
            <person name="Han K.-I."/>
            <person name="Eom M.K."/>
            <person name="Kim J.-S."/>
            <person name="Lee K.C."/>
            <person name="Suh M.K."/>
            <person name="Park S.-H."/>
            <person name="Lee J.H."/>
            <person name="Kang S.W."/>
            <person name="Park J.-E."/>
            <person name="Oh B.S."/>
            <person name="Yu S.Y."/>
            <person name="Choi S.-H."/>
            <person name="Lee D.H."/>
            <person name="Yoon H."/>
            <person name="Kim B.-Y."/>
            <person name="Lee J.H."/>
            <person name="Lee J.-S."/>
        </authorList>
    </citation>
    <scope>NUCLEOTIDE SEQUENCE [LARGE SCALE GENOMIC DNA]</scope>
    <source>
        <strain evidence="1 2">KGMB02528</strain>
    </source>
</reference>
<sequence>MGSKKRSAREKQKMAFLADLGNEDTGVSDSLFAAEDKRRDRMHAKHEEALRYKSCERKTRYNSRLEAQDAIAACAAHGRGGLACYKCSWCGGWHLTSHPQR</sequence>
<keyword evidence="2" id="KW-1185">Reference proteome</keyword>
<comment type="caution">
    <text evidence="1">The sequence shown here is derived from an EMBL/GenBank/DDBJ whole genome shotgun (WGS) entry which is preliminary data.</text>
</comment>
<proteinExistence type="predicted"/>
<dbReference type="AlphaFoldDB" id="A0A7X9UCC4"/>
<dbReference type="EMBL" id="JABBCP010000004">
    <property type="protein sequence ID" value="NMF55911.1"/>
    <property type="molecule type" value="Genomic_DNA"/>
</dbReference>